<dbReference type="MEROPS" id="C13.005"/>
<evidence type="ECO:0000313" key="9">
    <source>
        <dbReference type="EnsemblProtists" id="PYU1_T002287"/>
    </source>
</evidence>
<sequence length="393" mass="44360">MTMKRTTLRVLLVATLCAAHALVASAGERDAAASTASHAYRRHSNNWAVVVDTSRFWSNYRHIANALSLYHSVKRLGIPDSQIILMLADQMPCNARNCFPGEVFNSRTQKINLYGKNVEVDYRGAEVTVANFITVLTGRHKPGTPASKKLDTDENSNIFIFMTGHGGDGFLKFQDFEELSSQDIADAIQEMHVKKRYHEIFFMVDTCQAGSLSNAIVSPNVVTIGSSQTGESSYAHHSDEELGLAVIDRFTFSTLDYLQRMKVGDWIRNSSLRELFNFYDPRMLYSTPDYRDDILGRDIDGVPITDFFGSVLDVQLHYDEEAYPLEGVSDFDNHQRQLPEITATDESKTMDSVSPANQQHQQRQQKRFRFSTDFFLVGLAFVIGILIVTNRKI</sequence>
<keyword evidence="4 8" id="KW-0732">Signal</keyword>
<evidence type="ECO:0008006" key="11">
    <source>
        <dbReference type="Google" id="ProtNLM"/>
    </source>
</evidence>
<feature type="chain" id="PRO_5003867573" description="GPI-anchor transamidase" evidence="8">
    <location>
        <begin position="27"/>
        <end position="393"/>
    </location>
</feature>
<reference evidence="9" key="3">
    <citation type="submission" date="2014-11" db="UniProtKB">
        <authorList>
            <consortium name="EnsemblProtists"/>
        </authorList>
    </citation>
    <scope>IDENTIFICATION</scope>
    <source>
        <strain evidence="9">DAOM BR144</strain>
    </source>
</reference>
<dbReference type="Gene3D" id="3.40.50.1460">
    <property type="match status" value="1"/>
</dbReference>
<dbReference type="eggNOG" id="KOG1349">
    <property type="taxonomic scope" value="Eukaryota"/>
</dbReference>
<keyword evidence="3" id="KW-0337">GPI-anchor biosynthesis</keyword>
<feature type="active site" description="Nucleophile" evidence="5">
    <location>
        <position position="207"/>
    </location>
</feature>
<evidence type="ECO:0000313" key="10">
    <source>
        <dbReference type="Proteomes" id="UP000019132"/>
    </source>
</evidence>
<evidence type="ECO:0000256" key="4">
    <source>
        <dbReference type="ARBA" id="ARBA00022729"/>
    </source>
</evidence>
<keyword evidence="10" id="KW-1185">Reference proteome</keyword>
<feature type="region of interest" description="Disordered" evidence="6">
    <location>
        <begin position="342"/>
        <end position="362"/>
    </location>
</feature>
<dbReference type="PANTHER" id="PTHR48067:SF1">
    <property type="entry name" value="GPI-ANCHOR TRANSAMIDASE"/>
    <property type="match status" value="1"/>
</dbReference>
<dbReference type="PIRSF" id="PIRSF019663">
    <property type="entry name" value="Legumain"/>
    <property type="match status" value="1"/>
</dbReference>
<dbReference type="UniPathway" id="UPA00196"/>
<dbReference type="PRINTS" id="PR00776">
    <property type="entry name" value="HEMOGLOBNASE"/>
</dbReference>
<name>K3WBE6_GLOUD</name>
<keyword evidence="7" id="KW-0812">Transmembrane</keyword>
<dbReference type="Proteomes" id="UP000019132">
    <property type="component" value="Unassembled WGS sequence"/>
</dbReference>
<dbReference type="OMA" id="VMESQFP"/>
<comment type="pathway">
    <text evidence="1">Glycolipid biosynthesis; glycosylphosphatidylinositol-anchor biosynthesis.</text>
</comment>
<comment type="similarity">
    <text evidence="2">Belongs to the peptidase C13 family.</text>
</comment>
<dbReference type="GO" id="GO:0042765">
    <property type="term" value="C:GPI-anchor transamidase complex"/>
    <property type="evidence" value="ECO:0007669"/>
    <property type="project" value="InterPro"/>
</dbReference>
<evidence type="ECO:0000256" key="8">
    <source>
        <dbReference type="SAM" id="SignalP"/>
    </source>
</evidence>
<dbReference type="GO" id="GO:0006506">
    <property type="term" value="P:GPI anchor biosynthetic process"/>
    <property type="evidence" value="ECO:0007669"/>
    <property type="project" value="UniProtKB-UniPathway"/>
</dbReference>
<evidence type="ECO:0000256" key="7">
    <source>
        <dbReference type="SAM" id="Phobius"/>
    </source>
</evidence>
<dbReference type="AlphaFoldDB" id="K3WBE6"/>
<evidence type="ECO:0000256" key="2">
    <source>
        <dbReference type="ARBA" id="ARBA00009941"/>
    </source>
</evidence>
<dbReference type="Pfam" id="PF01650">
    <property type="entry name" value="Peptidase_C13"/>
    <property type="match status" value="1"/>
</dbReference>
<evidence type="ECO:0000256" key="5">
    <source>
        <dbReference type="PIRSR" id="PIRSR019663-1"/>
    </source>
</evidence>
<protein>
    <recommendedName>
        <fullName evidence="11">GPI-anchor transamidase</fullName>
    </recommendedName>
</protein>
<keyword evidence="7" id="KW-0472">Membrane</keyword>
<dbReference type="STRING" id="431595.K3WBE6"/>
<dbReference type="GO" id="GO:0006508">
    <property type="term" value="P:proteolysis"/>
    <property type="evidence" value="ECO:0007669"/>
    <property type="project" value="InterPro"/>
</dbReference>
<dbReference type="EnsemblProtists" id="PYU1_T002287">
    <property type="protein sequence ID" value="PYU1_T002287"/>
    <property type="gene ID" value="PYU1_G002284"/>
</dbReference>
<feature type="active site" evidence="5">
    <location>
        <position position="165"/>
    </location>
</feature>
<dbReference type="PIRSF" id="PIRSF500138">
    <property type="entry name" value="GPI8"/>
    <property type="match status" value="1"/>
</dbReference>
<dbReference type="GO" id="GO:0003923">
    <property type="term" value="F:GPI-anchor transamidase activity"/>
    <property type="evidence" value="ECO:0007669"/>
    <property type="project" value="InterPro"/>
</dbReference>
<evidence type="ECO:0000256" key="6">
    <source>
        <dbReference type="SAM" id="MobiDB-lite"/>
    </source>
</evidence>
<dbReference type="FunCoup" id="K3WBE6">
    <property type="interactions" value="226"/>
</dbReference>
<dbReference type="InterPro" id="IPR028361">
    <property type="entry name" value="GPI_transamidase"/>
</dbReference>
<evidence type="ECO:0000256" key="1">
    <source>
        <dbReference type="ARBA" id="ARBA00004687"/>
    </source>
</evidence>
<dbReference type="InParanoid" id="K3WBE6"/>
<feature type="transmembrane region" description="Helical" evidence="7">
    <location>
        <begin position="368"/>
        <end position="388"/>
    </location>
</feature>
<organism evidence="9 10">
    <name type="scientific">Globisporangium ultimum (strain ATCC 200006 / CBS 805.95 / DAOM BR144)</name>
    <name type="common">Pythium ultimum</name>
    <dbReference type="NCBI Taxonomy" id="431595"/>
    <lineage>
        <taxon>Eukaryota</taxon>
        <taxon>Sar</taxon>
        <taxon>Stramenopiles</taxon>
        <taxon>Oomycota</taxon>
        <taxon>Peronosporomycetes</taxon>
        <taxon>Pythiales</taxon>
        <taxon>Pythiaceae</taxon>
        <taxon>Globisporangium</taxon>
    </lineage>
</organism>
<dbReference type="HOGENOM" id="CLU_044656_1_1_1"/>
<reference evidence="10" key="1">
    <citation type="journal article" date="2010" name="Genome Biol.">
        <title>Genome sequence of the necrotrophic plant pathogen Pythium ultimum reveals original pathogenicity mechanisms and effector repertoire.</title>
        <authorList>
            <person name="Levesque C.A."/>
            <person name="Brouwer H."/>
            <person name="Cano L."/>
            <person name="Hamilton J.P."/>
            <person name="Holt C."/>
            <person name="Huitema E."/>
            <person name="Raffaele S."/>
            <person name="Robideau G.P."/>
            <person name="Thines M."/>
            <person name="Win J."/>
            <person name="Zerillo M.M."/>
            <person name="Beakes G.W."/>
            <person name="Boore J.L."/>
            <person name="Busam D."/>
            <person name="Dumas B."/>
            <person name="Ferriera S."/>
            <person name="Fuerstenberg S.I."/>
            <person name="Gachon C.M."/>
            <person name="Gaulin E."/>
            <person name="Govers F."/>
            <person name="Grenville-Briggs L."/>
            <person name="Horner N."/>
            <person name="Hostetler J."/>
            <person name="Jiang R.H."/>
            <person name="Johnson J."/>
            <person name="Krajaejun T."/>
            <person name="Lin H."/>
            <person name="Meijer H.J."/>
            <person name="Moore B."/>
            <person name="Morris P."/>
            <person name="Phuntmart V."/>
            <person name="Puiu D."/>
            <person name="Shetty J."/>
            <person name="Stajich J.E."/>
            <person name="Tripathy S."/>
            <person name="Wawra S."/>
            <person name="van West P."/>
            <person name="Whitty B.R."/>
            <person name="Coutinho P.M."/>
            <person name="Henrissat B."/>
            <person name="Martin F."/>
            <person name="Thomas P.D."/>
            <person name="Tyler B.M."/>
            <person name="De Vries R.P."/>
            <person name="Kamoun S."/>
            <person name="Yandell M."/>
            <person name="Tisserat N."/>
            <person name="Buell C.R."/>
        </authorList>
    </citation>
    <scope>NUCLEOTIDE SEQUENCE</scope>
    <source>
        <strain evidence="10">DAOM:BR144</strain>
    </source>
</reference>
<feature type="signal peptide" evidence="8">
    <location>
        <begin position="1"/>
        <end position="26"/>
    </location>
</feature>
<reference evidence="10" key="2">
    <citation type="submission" date="2010-04" db="EMBL/GenBank/DDBJ databases">
        <authorList>
            <person name="Buell R."/>
            <person name="Hamilton J."/>
            <person name="Hostetler J."/>
        </authorList>
    </citation>
    <scope>NUCLEOTIDE SEQUENCE [LARGE SCALE GENOMIC DNA]</scope>
    <source>
        <strain evidence="10">DAOM:BR144</strain>
    </source>
</reference>
<dbReference type="VEuPathDB" id="FungiDB:PYU1_G002284"/>
<dbReference type="InterPro" id="IPR001096">
    <property type="entry name" value="Peptidase_C13"/>
</dbReference>
<dbReference type="FunFam" id="3.40.50.1460:FF:000021">
    <property type="entry name" value="GPI-anchor transamidase"/>
    <property type="match status" value="1"/>
</dbReference>
<dbReference type="PANTHER" id="PTHR48067">
    <property type="entry name" value="GPI-ANCHOR TRANSAMIDASE"/>
    <property type="match status" value="1"/>
</dbReference>
<keyword evidence="7" id="KW-1133">Transmembrane helix</keyword>
<evidence type="ECO:0000256" key="3">
    <source>
        <dbReference type="ARBA" id="ARBA00022502"/>
    </source>
</evidence>
<proteinExistence type="inferred from homology"/>
<dbReference type="GO" id="GO:0016255">
    <property type="term" value="P:attachment of GPI anchor to protein"/>
    <property type="evidence" value="ECO:0007669"/>
    <property type="project" value="InterPro"/>
</dbReference>
<accession>K3WBE6</accession>